<evidence type="ECO:0000313" key="2">
    <source>
        <dbReference type="Proteomes" id="UP000018227"/>
    </source>
</evidence>
<evidence type="ECO:0000313" key="1">
    <source>
        <dbReference type="EMBL" id="ESL02425.1"/>
    </source>
</evidence>
<keyword evidence="2" id="KW-1185">Reference proteome</keyword>
<proteinExistence type="predicted"/>
<organism evidence="1 2">
    <name type="scientific">Catonella morbi ATCC 51271</name>
    <dbReference type="NCBI Taxonomy" id="592026"/>
    <lineage>
        <taxon>Bacteria</taxon>
        <taxon>Bacillati</taxon>
        <taxon>Bacillota</taxon>
        <taxon>Clostridia</taxon>
        <taxon>Lachnospirales</taxon>
        <taxon>Lachnospiraceae</taxon>
        <taxon>Catonella</taxon>
    </lineage>
</organism>
<sequence length="91" mass="10154">MILMIERKDKRYVSCPVCGRLLMKCDGQCSIDITCGKCGSDIVVVIDNNRVMVLENRRSPGKNDKEGQVRISVSKAKNSRLIEQKKIAVNG</sequence>
<dbReference type="GO" id="GO:0005840">
    <property type="term" value="C:ribosome"/>
    <property type="evidence" value="ECO:0007669"/>
    <property type="project" value="UniProtKB-KW"/>
</dbReference>
<reference evidence="1 2" key="1">
    <citation type="submission" date="2013-06" db="EMBL/GenBank/DDBJ databases">
        <authorList>
            <person name="Weinstock G."/>
            <person name="Sodergren E."/>
            <person name="Clifton S."/>
            <person name="Fulton L."/>
            <person name="Fulton B."/>
            <person name="Courtney L."/>
            <person name="Fronick C."/>
            <person name="Harrison M."/>
            <person name="Strong C."/>
            <person name="Farmer C."/>
            <person name="Delahaunty K."/>
            <person name="Markovic C."/>
            <person name="Hall O."/>
            <person name="Minx P."/>
            <person name="Tomlinson C."/>
            <person name="Mitreva M."/>
            <person name="Nelson J."/>
            <person name="Hou S."/>
            <person name="Wollam A."/>
            <person name="Pepin K.H."/>
            <person name="Johnson M."/>
            <person name="Bhonagiri V."/>
            <person name="Nash W.E."/>
            <person name="Warren W."/>
            <person name="Chinwalla A."/>
            <person name="Mardis E.R."/>
            <person name="Wilson R.K."/>
        </authorList>
    </citation>
    <scope>NUCLEOTIDE SEQUENCE [LARGE SCALE GENOMIC DNA]</scope>
    <source>
        <strain evidence="1 2">ATCC 51271</strain>
    </source>
</reference>
<keyword evidence="1" id="KW-0689">Ribosomal protein</keyword>
<gene>
    <name evidence="1" type="ORF">GCWU0000282_002560</name>
</gene>
<protein>
    <submittedName>
        <fullName evidence="1">50S ribosomal protein L37Ae domain protein</fullName>
    </submittedName>
</protein>
<name>V2Z664_9FIRM</name>
<dbReference type="EMBL" id="ACIL03000016">
    <property type="protein sequence ID" value="ESL02425.1"/>
    <property type="molecule type" value="Genomic_DNA"/>
</dbReference>
<dbReference type="eggNOG" id="ENOG502ZDJS">
    <property type="taxonomic scope" value="Bacteria"/>
</dbReference>
<comment type="caution">
    <text evidence="1">The sequence shown here is derived from an EMBL/GenBank/DDBJ whole genome shotgun (WGS) entry which is preliminary data.</text>
</comment>
<dbReference type="Proteomes" id="UP000018227">
    <property type="component" value="Unassembled WGS sequence"/>
</dbReference>
<dbReference type="HOGENOM" id="CLU_2421571_0_0_9"/>
<dbReference type="STRING" id="592026.GCWU0000282_002560"/>
<dbReference type="AlphaFoldDB" id="V2Z664"/>
<accession>V2Z664</accession>
<keyword evidence="1" id="KW-0687">Ribonucleoprotein</keyword>